<dbReference type="SUPFAM" id="SSF51569">
    <property type="entry name" value="Aldolase"/>
    <property type="match status" value="1"/>
</dbReference>
<name>X0V4B2_9ZZZZ</name>
<gene>
    <name evidence="1" type="ORF">S01H1_30139</name>
</gene>
<feature type="non-terminal residue" evidence="1">
    <location>
        <position position="118"/>
    </location>
</feature>
<dbReference type="AlphaFoldDB" id="X0V4B2"/>
<accession>X0V4B2</accession>
<proteinExistence type="predicted"/>
<dbReference type="Gene3D" id="3.20.20.70">
    <property type="entry name" value="Aldolase class I"/>
    <property type="match status" value="1"/>
</dbReference>
<protein>
    <recommendedName>
        <fullName evidence="2">Pyruvate carboxyltransferase domain-containing protein</fullName>
    </recommendedName>
</protein>
<sequence length="118" mass="13601">MTILDCTIRDGGYYNAWKFEFALVNEYLKCIEETRIDAIELGFRSPNKDNFSNVTDSFIIENLYIPKVEYLGVMLNAKEMNVDLIKSLFTHADKSPINLVRLAVYFEAVESTEGLFKN</sequence>
<comment type="caution">
    <text evidence="1">The sequence shown here is derived from an EMBL/GenBank/DDBJ whole genome shotgun (WGS) entry which is preliminary data.</text>
</comment>
<organism evidence="1">
    <name type="scientific">marine sediment metagenome</name>
    <dbReference type="NCBI Taxonomy" id="412755"/>
    <lineage>
        <taxon>unclassified sequences</taxon>
        <taxon>metagenomes</taxon>
        <taxon>ecological metagenomes</taxon>
    </lineage>
</organism>
<evidence type="ECO:0000313" key="1">
    <source>
        <dbReference type="EMBL" id="GAF95455.1"/>
    </source>
</evidence>
<dbReference type="EMBL" id="BARS01018523">
    <property type="protein sequence ID" value="GAF95455.1"/>
    <property type="molecule type" value="Genomic_DNA"/>
</dbReference>
<dbReference type="InterPro" id="IPR013785">
    <property type="entry name" value="Aldolase_TIM"/>
</dbReference>
<evidence type="ECO:0008006" key="2">
    <source>
        <dbReference type="Google" id="ProtNLM"/>
    </source>
</evidence>
<reference evidence="1" key="1">
    <citation type="journal article" date="2014" name="Front. Microbiol.">
        <title>High frequency of phylogenetically diverse reductive dehalogenase-homologous genes in deep subseafloor sedimentary metagenomes.</title>
        <authorList>
            <person name="Kawai M."/>
            <person name="Futagami T."/>
            <person name="Toyoda A."/>
            <person name="Takaki Y."/>
            <person name="Nishi S."/>
            <person name="Hori S."/>
            <person name="Arai W."/>
            <person name="Tsubouchi T."/>
            <person name="Morono Y."/>
            <person name="Uchiyama I."/>
            <person name="Ito T."/>
            <person name="Fujiyama A."/>
            <person name="Inagaki F."/>
            <person name="Takami H."/>
        </authorList>
    </citation>
    <scope>NUCLEOTIDE SEQUENCE</scope>
    <source>
        <strain evidence="1">Expedition CK06-06</strain>
    </source>
</reference>